<name>A0A434ATM0_9BACT</name>
<evidence type="ECO:0000256" key="17">
    <source>
        <dbReference type="ARBA" id="ARBA00049902"/>
    </source>
</evidence>
<keyword evidence="18" id="KW-0812">Transmembrane</keyword>
<evidence type="ECO:0000256" key="6">
    <source>
        <dbReference type="ARBA" id="ARBA00022645"/>
    </source>
</evidence>
<evidence type="ECO:0000256" key="7">
    <source>
        <dbReference type="ARBA" id="ARBA00022670"/>
    </source>
</evidence>
<dbReference type="Gene3D" id="3.40.710.10">
    <property type="entry name" value="DD-peptidase/beta-lactamase superfamily"/>
    <property type="match status" value="2"/>
</dbReference>
<dbReference type="SUPFAM" id="SSF56601">
    <property type="entry name" value="beta-lactamase/transpeptidase-like"/>
    <property type="match status" value="1"/>
</dbReference>
<comment type="pathway">
    <text evidence="2">Cell wall biogenesis; peptidoglycan biosynthesis.</text>
</comment>
<protein>
    <submittedName>
        <fullName evidence="21">Penicillin-binding protein</fullName>
    </submittedName>
</protein>
<comment type="caution">
    <text evidence="21">The sequence shown here is derived from an EMBL/GenBank/DDBJ whole genome shotgun (WGS) entry which is preliminary data.</text>
</comment>
<dbReference type="GO" id="GO:0008360">
    <property type="term" value="P:regulation of cell shape"/>
    <property type="evidence" value="ECO:0007669"/>
    <property type="project" value="UniProtKB-KW"/>
</dbReference>
<evidence type="ECO:0000259" key="20">
    <source>
        <dbReference type="Pfam" id="PF00912"/>
    </source>
</evidence>
<dbReference type="OrthoDB" id="9766909at2"/>
<dbReference type="InterPro" id="IPR012338">
    <property type="entry name" value="Beta-lactam/transpept-like"/>
</dbReference>
<reference evidence="21 22" key="1">
    <citation type="submission" date="2018-11" db="EMBL/GenBank/DDBJ databases">
        <title>Parancylomarina longa gen. nov., sp. nov., isolated from sediments of southern Okinawa.</title>
        <authorList>
            <person name="Fu T."/>
        </authorList>
    </citation>
    <scope>NUCLEOTIDE SEQUENCE [LARGE SCALE GENOMIC DNA]</scope>
    <source>
        <strain evidence="21 22">T3-2 S1-C</strain>
    </source>
</reference>
<dbReference type="GO" id="GO:0009252">
    <property type="term" value="P:peptidoglycan biosynthetic process"/>
    <property type="evidence" value="ECO:0007669"/>
    <property type="project" value="UniProtKB-KW"/>
</dbReference>
<dbReference type="GO" id="GO:0071555">
    <property type="term" value="P:cell wall organization"/>
    <property type="evidence" value="ECO:0007669"/>
    <property type="project" value="UniProtKB-KW"/>
</dbReference>
<evidence type="ECO:0000259" key="19">
    <source>
        <dbReference type="Pfam" id="PF00905"/>
    </source>
</evidence>
<feature type="domain" description="Glycosyl transferase family 51" evidence="20">
    <location>
        <begin position="60"/>
        <end position="236"/>
    </location>
</feature>
<keyword evidence="18" id="KW-1133">Transmembrane helix</keyword>
<accession>A0A434ATM0</accession>
<comment type="catalytic activity">
    <reaction evidence="17">
        <text>[GlcNAc-(1-&gt;4)-Mur2Ac(oyl-L-Ala-gamma-D-Glu-L-Lys-D-Ala-D-Ala)](n)-di-trans,octa-cis-undecaprenyl diphosphate + beta-D-GlcNAc-(1-&gt;4)-Mur2Ac(oyl-L-Ala-gamma-D-Glu-L-Lys-D-Ala-D-Ala)-di-trans,octa-cis-undecaprenyl diphosphate = [GlcNAc-(1-&gt;4)-Mur2Ac(oyl-L-Ala-gamma-D-Glu-L-Lys-D-Ala-D-Ala)](n+1)-di-trans,octa-cis-undecaprenyl diphosphate + di-trans,octa-cis-undecaprenyl diphosphate + H(+)</text>
        <dbReference type="Rhea" id="RHEA:23708"/>
        <dbReference type="Rhea" id="RHEA-COMP:9602"/>
        <dbReference type="Rhea" id="RHEA-COMP:9603"/>
        <dbReference type="ChEBI" id="CHEBI:15378"/>
        <dbReference type="ChEBI" id="CHEBI:58405"/>
        <dbReference type="ChEBI" id="CHEBI:60033"/>
        <dbReference type="ChEBI" id="CHEBI:78435"/>
        <dbReference type="EC" id="2.4.99.28"/>
    </reaction>
</comment>
<dbReference type="GO" id="GO:0030288">
    <property type="term" value="C:outer membrane-bounded periplasmic space"/>
    <property type="evidence" value="ECO:0007669"/>
    <property type="project" value="TreeGrafter"/>
</dbReference>
<keyword evidence="22" id="KW-1185">Reference proteome</keyword>
<evidence type="ECO:0000256" key="15">
    <source>
        <dbReference type="ARBA" id="ARBA00023316"/>
    </source>
</evidence>
<evidence type="ECO:0000256" key="16">
    <source>
        <dbReference type="ARBA" id="ARBA00034000"/>
    </source>
</evidence>
<keyword evidence="12" id="KW-0573">Peptidoglycan synthesis</keyword>
<keyword evidence="15" id="KW-0961">Cell wall biogenesis/degradation</keyword>
<evidence type="ECO:0000256" key="4">
    <source>
        <dbReference type="ARBA" id="ARBA00007739"/>
    </source>
</evidence>
<evidence type="ECO:0000313" key="22">
    <source>
        <dbReference type="Proteomes" id="UP000282985"/>
    </source>
</evidence>
<comment type="subcellular location">
    <subcellularLocation>
        <location evidence="1">Cell membrane</location>
    </subcellularLocation>
</comment>
<keyword evidence="13 18" id="KW-0472">Membrane</keyword>
<evidence type="ECO:0000256" key="5">
    <source>
        <dbReference type="ARBA" id="ARBA00022475"/>
    </source>
</evidence>
<evidence type="ECO:0000256" key="3">
    <source>
        <dbReference type="ARBA" id="ARBA00007090"/>
    </source>
</evidence>
<evidence type="ECO:0000256" key="8">
    <source>
        <dbReference type="ARBA" id="ARBA00022676"/>
    </source>
</evidence>
<dbReference type="InterPro" id="IPR050396">
    <property type="entry name" value="Glycosyltr_51/Transpeptidase"/>
</dbReference>
<dbReference type="Proteomes" id="UP000282985">
    <property type="component" value="Unassembled WGS sequence"/>
</dbReference>
<evidence type="ECO:0000256" key="13">
    <source>
        <dbReference type="ARBA" id="ARBA00023136"/>
    </source>
</evidence>
<dbReference type="InterPro" id="IPR001460">
    <property type="entry name" value="PCN-bd_Tpept"/>
</dbReference>
<keyword evidence="11" id="KW-0133">Cell shape</keyword>
<organism evidence="21 22">
    <name type="scientific">Ancylomarina longa</name>
    <dbReference type="NCBI Taxonomy" id="2487017"/>
    <lineage>
        <taxon>Bacteria</taxon>
        <taxon>Pseudomonadati</taxon>
        <taxon>Bacteroidota</taxon>
        <taxon>Bacteroidia</taxon>
        <taxon>Marinilabiliales</taxon>
        <taxon>Marinifilaceae</taxon>
        <taxon>Ancylomarina</taxon>
    </lineage>
</organism>
<proteinExistence type="inferred from homology"/>
<dbReference type="InterPro" id="IPR036950">
    <property type="entry name" value="PBP_transglycosylase"/>
</dbReference>
<evidence type="ECO:0000256" key="1">
    <source>
        <dbReference type="ARBA" id="ARBA00004236"/>
    </source>
</evidence>
<evidence type="ECO:0000256" key="14">
    <source>
        <dbReference type="ARBA" id="ARBA00023268"/>
    </source>
</evidence>
<dbReference type="InterPro" id="IPR023346">
    <property type="entry name" value="Lysozyme-like_dom_sf"/>
</dbReference>
<keyword evidence="5" id="KW-1003">Cell membrane</keyword>
<feature type="transmembrane region" description="Helical" evidence="18">
    <location>
        <begin position="7"/>
        <end position="27"/>
    </location>
</feature>
<evidence type="ECO:0000313" key="21">
    <source>
        <dbReference type="EMBL" id="RUT77759.1"/>
    </source>
</evidence>
<dbReference type="SUPFAM" id="SSF53955">
    <property type="entry name" value="Lysozyme-like"/>
    <property type="match status" value="1"/>
</dbReference>
<dbReference type="GO" id="GO:0008955">
    <property type="term" value="F:peptidoglycan glycosyltransferase activity"/>
    <property type="evidence" value="ECO:0007669"/>
    <property type="project" value="UniProtKB-EC"/>
</dbReference>
<gene>
    <name evidence="21" type="ORF">DLK05_11660</name>
</gene>
<evidence type="ECO:0000256" key="18">
    <source>
        <dbReference type="SAM" id="Phobius"/>
    </source>
</evidence>
<dbReference type="GO" id="GO:0005886">
    <property type="term" value="C:plasma membrane"/>
    <property type="evidence" value="ECO:0007669"/>
    <property type="project" value="UniProtKB-SubCell"/>
</dbReference>
<dbReference type="Pfam" id="PF00912">
    <property type="entry name" value="Transgly"/>
    <property type="match status" value="1"/>
</dbReference>
<dbReference type="PANTHER" id="PTHR32282:SF11">
    <property type="entry name" value="PENICILLIN-BINDING PROTEIN 1B"/>
    <property type="match status" value="1"/>
</dbReference>
<evidence type="ECO:0000256" key="10">
    <source>
        <dbReference type="ARBA" id="ARBA00022801"/>
    </source>
</evidence>
<dbReference type="GO" id="GO:0006508">
    <property type="term" value="P:proteolysis"/>
    <property type="evidence" value="ECO:0007669"/>
    <property type="project" value="UniProtKB-KW"/>
</dbReference>
<dbReference type="GO" id="GO:0008658">
    <property type="term" value="F:penicillin binding"/>
    <property type="evidence" value="ECO:0007669"/>
    <property type="project" value="InterPro"/>
</dbReference>
<keyword evidence="8" id="KW-0328">Glycosyltransferase</keyword>
<dbReference type="InterPro" id="IPR001264">
    <property type="entry name" value="Glyco_trans_51"/>
</dbReference>
<keyword evidence="9" id="KW-0808">Transferase</keyword>
<keyword evidence="10" id="KW-0378">Hydrolase</keyword>
<feature type="domain" description="Penicillin-binding protein transpeptidase" evidence="19">
    <location>
        <begin position="451"/>
        <end position="689"/>
    </location>
</feature>
<keyword evidence="14" id="KW-0511">Multifunctional enzyme</keyword>
<comment type="similarity">
    <text evidence="3">In the C-terminal section; belongs to the transpeptidase family.</text>
</comment>
<evidence type="ECO:0000256" key="2">
    <source>
        <dbReference type="ARBA" id="ARBA00004752"/>
    </source>
</evidence>
<dbReference type="Gene3D" id="1.10.3810.10">
    <property type="entry name" value="Biosynthetic peptidoglycan transglycosylase-like"/>
    <property type="match status" value="1"/>
</dbReference>
<keyword evidence="6" id="KW-0121">Carboxypeptidase</keyword>
<keyword evidence="7" id="KW-0645">Protease</keyword>
<comment type="similarity">
    <text evidence="4">In the N-terminal section; belongs to the glycosyltransferase 51 family.</text>
</comment>
<dbReference type="EMBL" id="RJJX01000016">
    <property type="protein sequence ID" value="RUT77759.1"/>
    <property type="molecule type" value="Genomic_DNA"/>
</dbReference>
<evidence type="ECO:0000256" key="9">
    <source>
        <dbReference type="ARBA" id="ARBA00022679"/>
    </source>
</evidence>
<dbReference type="Pfam" id="PF00905">
    <property type="entry name" value="Transpeptidase"/>
    <property type="match status" value="1"/>
</dbReference>
<evidence type="ECO:0000256" key="11">
    <source>
        <dbReference type="ARBA" id="ARBA00022960"/>
    </source>
</evidence>
<dbReference type="AlphaFoldDB" id="A0A434ATM0"/>
<evidence type="ECO:0000256" key="12">
    <source>
        <dbReference type="ARBA" id="ARBA00022984"/>
    </source>
</evidence>
<sequence length="773" mass="88541">MNKKPLIIFWSVFLIGILLVVFFFAGVSKGTFGFMPSFEELENPQSSLATEVYSSDSILLGKFYYQNRSFVKYEELSPYLVDALIATEDVRYKEHSGVDIRGLMRVLKGLATGNKNAGGGSTISQQLAKMLFPREHFKNKLDIVFRKFREWVIAVNLERSYTKEEILTMYFNKYDFLNLAVGIKSAANVYFNTTPDSLKIEQAAMLVGMAKNSSYYNPLRRPELTLERRNVVLSQMVKYDYLSSQQYDSLKNTPLGIDYQKVDHKRGMAPYFREYLRTSLTANKPQREHYPTYAYQRFVEDSLEWENNPFYGWCNKNQKADSTPYNIYKDGLKIYTTLDSRMQKYAEEAVSEHLGLDLQKAFDREKEKHRNPPFSDDLSNEDVEHNMELSMKRSERYRVLRKKGLSLDSIREVFKTPIKMKIFTWTGERDTLFSPNDSMLYYKGFLRVGFMSMVPQTGEVRAYVGGPNYKHFMYDMVTKGKRQVGSTIKPFLYTLAMKEGLSPCDKVPNIPQTFILPDGTPWASRNSTSKKTGEMVTLRWGLAHSVNNISGWVLKQTTPESVVAMAHKMGVISRMDPVPSIFLGTSEISVYEMVGAYGTFADKGVYIKPRFIEKIEDSKGNIIAQSIPQKREVMSEKTAYLMTNLLQGVVQRGTGIRARLKYGLNNPIGGKTGTTQNHSDGWFMGVTPELVSGVWVGAEDRAIHFEEIRLGQGANMALPIWALYMQKVYADKQLNIYQGNFEKPRGMILNLNCDDSSDTKNKDLKQSEEEDFF</sequence>
<dbReference type="PANTHER" id="PTHR32282">
    <property type="entry name" value="BINDING PROTEIN TRANSPEPTIDASE, PUTATIVE-RELATED"/>
    <property type="match status" value="1"/>
</dbReference>
<dbReference type="GO" id="GO:0009002">
    <property type="term" value="F:serine-type D-Ala-D-Ala carboxypeptidase activity"/>
    <property type="evidence" value="ECO:0007669"/>
    <property type="project" value="UniProtKB-EC"/>
</dbReference>
<comment type="catalytic activity">
    <reaction evidence="16">
        <text>Preferential cleavage: (Ac)2-L-Lys-D-Ala-|-D-Ala. Also transpeptidation of peptidyl-alanyl moieties that are N-acyl substituents of D-alanine.</text>
        <dbReference type="EC" id="3.4.16.4"/>
    </reaction>
</comment>